<proteinExistence type="inferred from homology"/>
<dbReference type="SUPFAM" id="SSF56112">
    <property type="entry name" value="Protein kinase-like (PK-like)"/>
    <property type="match status" value="1"/>
</dbReference>
<dbReference type="EMBL" id="LLXH01001920">
    <property type="protein sequence ID" value="PKC57117.1"/>
    <property type="molecule type" value="Genomic_DNA"/>
</dbReference>
<comment type="caution">
    <text evidence="3">The sequence shown here is derived from an EMBL/GenBank/DDBJ whole genome shotgun (WGS) entry which is preliminary data.</text>
</comment>
<dbReference type="PANTHER" id="PTHR11102">
    <property type="entry name" value="SEL-1-LIKE PROTEIN"/>
    <property type="match status" value="1"/>
</dbReference>
<dbReference type="Pfam" id="PF08238">
    <property type="entry name" value="Sel1"/>
    <property type="match status" value="14"/>
</dbReference>
<dbReference type="InterPro" id="IPR001245">
    <property type="entry name" value="Ser-Thr/Tyr_kinase_cat_dom"/>
</dbReference>
<dbReference type="SUPFAM" id="SSF81901">
    <property type="entry name" value="HCP-like"/>
    <property type="match status" value="4"/>
</dbReference>
<evidence type="ECO:0000313" key="3">
    <source>
        <dbReference type="EMBL" id="PKC57117.1"/>
    </source>
</evidence>
<name>A0A2N0R1E0_9GLOM</name>
<dbReference type="VEuPathDB" id="FungiDB:RhiirFUN_024472"/>
<evidence type="ECO:0000259" key="2">
    <source>
        <dbReference type="PROSITE" id="PS50011"/>
    </source>
</evidence>
<dbReference type="GO" id="GO:0005524">
    <property type="term" value="F:ATP binding"/>
    <property type="evidence" value="ECO:0007669"/>
    <property type="project" value="InterPro"/>
</dbReference>
<dbReference type="InterPro" id="IPR011990">
    <property type="entry name" value="TPR-like_helical_dom_sf"/>
</dbReference>
<dbReference type="Gene3D" id="1.10.510.10">
    <property type="entry name" value="Transferase(Phosphotransferase) domain 1"/>
    <property type="match status" value="1"/>
</dbReference>
<dbReference type="PROSITE" id="PS50011">
    <property type="entry name" value="PROTEIN_KINASE_DOM"/>
    <property type="match status" value="1"/>
</dbReference>
<dbReference type="InterPro" id="IPR011009">
    <property type="entry name" value="Kinase-like_dom_sf"/>
</dbReference>
<protein>
    <recommendedName>
        <fullName evidence="2">Protein kinase domain-containing protein</fullName>
    </recommendedName>
</protein>
<evidence type="ECO:0000313" key="4">
    <source>
        <dbReference type="Proteomes" id="UP000232688"/>
    </source>
</evidence>
<dbReference type="InterPro" id="IPR006597">
    <property type="entry name" value="Sel1-like"/>
</dbReference>
<dbReference type="VEuPathDB" id="FungiDB:FUN_025087"/>
<dbReference type="GO" id="GO:0036503">
    <property type="term" value="P:ERAD pathway"/>
    <property type="evidence" value="ECO:0007669"/>
    <property type="project" value="TreeGrafter"/>
</dbReference>
<dbReference type="Pfam" id="PF07714">
    <property type="entry name" value="PK_Tyr_Ser-Thr"/>
    <property type="match status" value="1"/>
</dbReference>
<gene>
    <name evidence="3" type="ORF">RhiirA1_472991</name>
</gene>
<dbReference type="AlphaFoldDB" id="A0A2N0R1E0"/>
<dbReference type="SMART" id="SM00671">
    <property type="entry name" value="SEL1"/>
    <property type="match status" value="14"/>
</dbReference>
<dbReference type="VEuPathDB" id="FungiDB:FUN_022389"/>
<dbReference type="Proteomes" id="UP000232688">
    <property type="component" value="Unassembled WGS sequence"/>
</dbReference>
<reference evidence="3 4" key="1">
    <citation type="submission" date="2017-10" db="EMBL/GenBank/DDBJ databases">
        <title>Extensive intraspecific genome diversity in a model arbuscular mycorrhizal fungus.</title>
        <authorList>
            <person name="Chen E.C.H."/>
            <person name="Morin E."/>
            <person name="Baudet D."/>
            <person name="Noel J."/>
            <person name="Ndikumana S."/>
            <person name="Charron P."/>
            <person name="St-Onge C."/>
            <person name="Giorgi J."/>
            <person name="Grigoriev I.V."/>
            <person name="Roux C."/>
            <person name="Martin F.M."/>
            <person name="Corradi N."/>
        </authorList>
    </citation>
    <scope>NUCLEOTIDE SEQUENCE [LARGE SCALE GENOMIC DNA]</scope>
    <source>
        <strain evidence="3 4">A1</strain>
    </source>
</reference>
<reference evidence="3 4" key="2">
    <citation type="submission" date="2017-10" db="EMBL/GenBank/DDBJ databases">
        <title>Genome analyses suggest a sexual origin of heterokaryosis in a supposedly ancient asexual fungus.</title>
        <authorList>
            <person name="Corradi N."/>
            <person name="Sedzielewska K."/>
            <person name="Noel J."/>
            <person name="Charron P."/>
            <person name="Farinelli L."/>
            <person name="Marton T."/>
            <person name="Kruger M."/>
            <person name="Pelin A."/>
            <person name="Brachmann A."/>
            <person name="Corradi N."/>
        </authorList>
    </citation>
    <scope>NUCLEOTIDE SEQUENCE [LARGE SCALE GENOMIC DNA]</scope>
    <source>
        <strain evidence="3 4">A1</strain>
    </source>
</reference>
<dbReference type="InterPro" id="IPR050767">
    <property type="entry name" value="Sel1_AlgK"/>
</dbReference>
<feature type="domain" description="Protein kinase" evidence="2">
    <location>
        <begin position="1"/>
        <end position="195"/>
    </location>
</feature>
<dbReference type="Gene3D" id="1.25.40.10">
    <property type="entry name" value="Tetratricopeptide repeat domain"/>
    <property type="match status" value="5"/>
</dbReference>
<evidence type="ECO:0000256" key="1">
    <source>
        <dbReference type="ARBA" id="ARBA00038101"/>
    </source>
</evidence>
<organism evidence="3 4">
    <name type="scientific">Rhizophagus irregularis</name>
    <dbReference type="NCBI Taxonomy" id="588596"/>
    <lineage>
        <taxon>Eukaryota</taxon>
        <taxon>Fungi</taxon>
        <taxon>Fungi incertae sedis</taxon>
        <taxon>Mucoromycota</taxon>
        <taxon>Glomeromycotina</taxon>
        <taxon>Glomeromycetes</taxon>
        <taxon>Glomerales</taxon>
        <taxon>Glomeraceae</taxon>
        <taxon>Rhizophagus</taxon>
    </lineage>
</organism>
<dbReference type="GO" id="GO:0004672">
    <property type="term" value="F:protein kinase activity"/>
    <property type="evidence" value="ECO:0007669"/>
    <property type="project" value="InterPro"/>
</dbReference>
<dbReference type="VEuPathDB" id="FungiDB:RhiirFUN_024471"/>
<dbReference type="PANTHER" id="PTHR11102:SF160">
    <property type="entry name" value="ERAD-ASSOCIATED E3 UBIQUITIN-PROTEIN LIGASE COMPONENT HRD3"/>
    <property type="match status" value="1"/>
</dbReference>
<comment type="similarity">
    <text evidence="1">Belongs to the sel-1 family.</text>
</comment>
<dbReference type="GO" id="GO:0005789">
    <property type="term" value="C:endoplasmic reticulum membrane"/>
    <property type="evidence" value="ECO:0007669"/>
    <property type="project" value="TreeGrafter"/>
</dbReference>
<sequence>MWLLIFDELAQIAKFQIEFRMGQVRSAINEFSWNDKFHLALQLATAVEFLHDNDIIHRDLHGNNILIHQKNIKLADFGLSKKIIEASSDISKVLGVLPYVDPKSFDDKENYKLNKKSDVYSIGVLLWQISSGYRPFREVDYGLSLMLSILNGKREKIINGTPVEYSNLYIACWKYEPNERPNSMQEVVLTLRATISPEIIIYKINEDNVSLEKYKPNSESSKVTIDVNNDLNINNSLILNTMPNLNTMSNLNAISNTTSLSINVYESSNNVIYESSTSSQNYLDSSSICIRSIISITFDQVQQLIDKKMLQLNQNVNNIIYWLSINQDKLQYIWFLGIFYYYNFELGNCLYNGIGTKVDKIQAKYWYEKAENNGNIIAINILKKNLSQLGLYYVGKILFKANYEKSFYYLQKSAGNGCKFAQFNLGKCYQLGTGVRKDTRKAFELYKKSAKQDNNSAQFQLIYCYNFGYGTEINRVKAFELIKIMANKGDNDALYLLGLHYEFGVGTNKDDKKVFEILNKLAKIENQFTNYLSGDKKIIINKANDWYSRILRDTKLANVKIILGRNYMRGYGTEANYKKAIKLFKEAEKNGSSIAQYYLGYYYFANNNKAKSFEYYKKSADNGNIESQFQIGKCYYKGIGTEINKTKGIEIIKGLAEKGESCCPQNYLGELYELGSDIVNKDLKQAIYWYCKATENDCLIAAYNLGRCYENGNGVEKDERKAFEYYKNSANQDYLDAQFQLGYSIESYKKAANQGHNVAQYILGIYYQNCKSAEKDDVKAFEYYKKSAEQGYLYAQFQLGNCYLNGIGTEVDKAKAFVLYKKTADKGHKAAQNNLGLLYENGKNININLEKAIYWHNKAIENGNNISQYNLGECCELENGINKDEIEAFEYYKKLAEIEFKDDLKTLIQRCSDIGKYFDAYSGEFQYNFEEIVNDLELLEVNEVQ</sequence>
<accession>A0A2N0R1E0</accession>
<dbReference type="VEuPathDB" id="FungiDB:RhiirA1_472991"/>
<dbReference type="InterPro" id="IPR000719">
    <property type="entry name" value="Prot_kinase_dom"/>
</dbReference>